<dbReference type="Pfam" id="PF05545">
    <property type="entry name" value="FixQ"/>
    <property type="match status" value="1"/>
</dbReference>
<feature type="transmembrane region" description="Helical" evidence="1">
    <location>
        <begin position="6"/>
        <end position="26"/>
    </location>
</feature>
<organism evidence="2">
    <name type="scientific">Thermohahella caldifontis</name>
    <dbReference type="NCBI Taxonomy" id="3142973"/>
    <lineage>
        <taxon>Bacteria</taxon>
        <taxon>Pseudomonadati</taxon>
        <taxon>Pseudomonadota</taxon>
        <taxon>Gammaproteobacteria</taxon>
        <taxon>Oceanospirillales</taxon>
        <taxon>Hahellaceae</taxon>
        <taxon>Thermohahella</taxon>
    </lineage>
</organism>
<evidence type="ECO:0000256" key="1">
    <source>
        <dbReference type="SAM" id="Phobius"/>
    </source>
</evidence>
<dbReference type="CDD" id="cd01324">
    <property type="entry name" value="cbb3_Oxidase_CcoQ"/>
    <property type="match status" value="1"/>
</dbReference>
<protein>
    <submittedName>
        <fullName evidence="2">Cbb3-type cytochrome c oxidase subunit 3</fullName>
    </submittedName>
</protein>
<evidence type="ECO:0000313" key="2">
    <source>
        <dbReference type="EMBL" id="XDT73377.1"/>
    </source>
</evidence>
<sequence length="58" mass="6567">MDINTLRGIITILVMITFIGLVIWAWSKRNKADFDEAAQLPFADEELAARSTQKAENE</sequence>
<accession>A0AB39UZD0</accession>
<keyword evidence="1" id="KW-0812">Transmembrane</keyword>
<dbReference type="RefSeq" id="WP_369602371.1">
    <property type="nucleotide sequence ID" value="NZ_CP154858.1"/>
</dbReference>
<dbReference type="EMBL" id="CP154858">
    <property type="protein sequence ID" value="XDT73377.1"/>
    <property type="molecule type" value="Genomic_DNA"/>
</dbReference>
<keyword evidence="1" id="KW-1133">Transmembrane helix</keyword>
<dbReference type="AlphaFoldDB" id="A0AB39UZD0"/>
<dbReference type="InterPro" id="IPR008621">
    <property type="entry name" value="Cbb3-typ_cyt_oxidase_comp"/>
</dbReference>
<name>A0AB39UZD0_9GAMM</name>
<dbReference type="KEGG" id="tcd:AAIA72_05235"/>
<reference evidence="2" key="1">
    <citation type="submission" date="2024-05" db="EMBL/GenBank/DDBJ databases">
        <title>Genome sequencing of novel strain.</title>
        <authorList>
            <person name="Ganbat D."/>
            <person name="Ganbat S."/>
            <person name="Lee S.-J."/>
        </authorList>
    </citation>
    <scope>NUCLEOTIDE SEQUENCE</scope>
    <source>
        <strain evidence="2">SMD15-11</strain>
    </source>
</reference>
<keyword evidence="1" id="KW-0472">Membrane</keyword>
<gene>
    <name evidence="2" type="ORF">AAIA72_05235</name>
</gene>
<proteinExistence type="predicted"/>